<gene>
    <name evidence="1" type="ORF">HMPREF1871_00755</name>
</gene>
<dbReference type="Proteomes" id="UP000070467">
    <property type="component" value="Unassembled WGS sequence"/>
</dbReference>
<comment type="caution">
    <text evidence="1">The sequence shown here is derived from an EMBL/GenBank/DDBJ whole genome shotgun (WGS) entry which is preliminary data.</text>
</comment>
<dbReference type="SUPFAM" id="SSF54637">
    <property type="entry name" value="Thioesterase/thiol ester dehydrase-isomerase"/>
    <property type="match status" value="1"/>
</dbReference>
<accession>A0ABR5TP63</accession>
<proteinExistence type="predicted"/>
<dbReference type="InterPro" id="IPR029069">
    <property type="entry name" value="HotDog_dom_sf"/>
</dbReference>
<sequence length="141" mass="16945">MYEKTIKFKLEKKFFNNEDYLENKYIYEWLTLARKNFLESLGIDIDSLSNYGFYYSDNEIKISVVKNIKYRVKDLFIKTILSKHSGIKTVFNYEFFIDGDIVIKATTSHSVLRFDNVRPVRMDRYLPKWDLILKDVVNNEL</sequence>
<keyword evidence="2" id="KW-1185">Reference proteome</keyword>
<dbReference type="RefSeq" id="WP_066130187.1">
    <property type="nucleotide sequence ID" value="NZ_KQ959881.1"/>
</dbReference>
<name>A0ABR5TP63_9BACL</name>
<evidence type="ECO:0000313" key="2">
    <source>
        <dbReference type="Proteomes" id="UP000070467"/>
    </source>
</evidence>
<dbReference type="Gene3D" id="3.10.129.10">
    <property type="entry name" value="Hotdog Thioesterase"/>
    <property type="match status" value="1"/>
</dbReference>
<reference evidence="1 2" key="1">
    <citation type="submission" date="2016-01" db="EMBL/GenBank/DDBJ databases">
        <authorList>
            <person name="Mitreva M."/>
            <person name="Pepin K.H."/>
            <person name="Mihindukulasuriya K.A."/>
            <person name="Fulton R."/>
            <person name="Fronick C."/>
            <person name="O'Laughlin M."/>
            <person name="Miner T."/>
            <person name="Herter B."/>
            <person name="Rosa B.A."/>
            <person name="Cordes M."/>
            <person name="Tomlinson C."/>
            <person name="Wollam A."/>
            <person name="Palsikar V.B."/>
            <person name="Mardis E.R."/>
            <person name="Wilson R.K."/>
        </authorList>
    </citation>
    <scope>NUCLEOTIDE SEQUENCE [LARGE SCALE GENOMIC DNA]</scope>
    <source>
        <strain evidence="1 2">KA00071</strain>
    </source>
</reference>
<evidence type="ECO:0000313" key="1">
    <source>
        <dbReference type="EMBL" id="KXB57840.1"/>
    </source>
</evidence>
<organism evidence="1 2">
    <name type="scientific">Gemelliphila asaccharolytica</name>
    <dbReference type="NCBI Taxonomy" id="502393"/>
    <lineage>
        <taxon>Bacteria</taxon>
        <taxon>Bacillati</taxon>
        <taxon>Bacillota</taxon>
        <taxon>Bacilli</taxon>
        <taxon>Bacillales</taxon>
        <taxon>Gemellaceae</taxon>
        <taxon>Gemelliphila</taxon>
    </lineage>
</organism>
<evidence type="ECO:0008006" key="3">
    <source>
        <dbReference type="Google" id="ProtNLM"/>
    </source>
</evidence>
<protein>
    <recommendedName>
        <fullName evidence="3">Acyl-CoA thioesterase</fullName>
    </recommendedName>
</protein>
<dbReference type="EMBL" id="LSDB01000031">
    <property type="protein sequence ID" value="KXB57840.1"/>
    <property type="molecule type" value="Genomic_DNA"/>
</dbReference>